<evidence type="ECO:0000313" key="1">
    <source>
        <dbReference type="EMBL" id="KAI3768645.1"/>
    </source>
</evidence>
<dbReference type="EMBL" id="CM042011">
    <property type="protein sequence ID" value="KAI3768645.1"/>
    <property type="molecule type" value="Genomic_DNA"/>
</dbReference>
<accession>A0ACB9FBX8</accession>
<sequence length="317" mass="36092">MNLHYSSLTMEMKIKGDSCAACRYKKHRCALDCPFAPYFPASQPKIFMNVHRLYGSTNVLRILNLLNDNKRKEEAMRSIKYESYIRRVNRVHGCYGAIVYLKNRLAEMTRQLQHIRLLLDTHRRNINQPTQNSLINSLFGSLPVNNEINNQTVGGSSNSATQTIDENDLEAYFVGPIDHKANEVASRIMAPPNNLDNPEITNADLLRILDEYDCVELWREKGREVLGNSYFIPTDCAYRLSRKVVEVCVRLVGSKVGAQGPMADQGGGWKYGEGVFPMESDGGREVGVESVGYVRYLDPRGFRWKMLCNEWPCMVLL</sequence>
<comment type="caution">
    <text evidence="1">The sequence shown here is derived from an EMBL/GenBank/DDBJ whole genome shotgun (WGS) entry which is preliminary data.</text>
</comment>
<reference evidence="1 2" key="2">
    <citation type="journal article" date="2022" name="Mol. Ecol. Resour.">
        <title>The genomes of chicory, endive, great burdock and yacon provide insights into Asteraceae paleo-polyploidization history and plant inulin production.</title>
        <authorList>
            <person name="Fan W."/>
            <person name="Wang S."/>
            <person name="Wang H."/>
            <person name="Wang A."/>
            <person name="Jiang F."/>
            <person name="Liu H."/>
            <person name="Zhao H."/>
            <person name="Xu D."/>
            <person name="Zhang Y."/>
        </authorList>
    </citation>
    <scope>NUCLEOTIDE SEQUENCE [LARGE SCALE GENOMIC DNA]</scope>
    <source>
        <strain evidence="2">cv. Punajuju</strain>
        <tissue evidence="1">Leaves</tissue>
    </source>
</reference>
<name>A0ACB9FBX8_CICIN</name>
<gene>
    <name evidence="1" type="ORF">L2E82_19475</name>
</gene>
<dbReference type="Proteomes" id="UP001055811">
    <property type="component" value="Linkage Group LG03"/>
</dbReference>
<protein>
    <submittedName>
        <fullName evidence="1">Uncharacterized protein</fullName>
    </submittedName>
</protein>
<evidence type="ECO:0000313" key="2">
    <source>
        <dbReference type="Proteomes" id="UP001055811"/>
    </source>
</evidence>
<proteinExistence type="predicted"/>
<organism evidence="1 2">
    <name type="scientific">Cichorium intybus</name>
    <name type="common">Chicory</name>
    <dbReference type="NCBI Taxonomy" id="13427"/>
    <lineage>
        <taxon>Eukaryota</taxon>
        <taxon>Viridiplantae</taxon>
        <taxon>Streptophyta</taxon>
        <taxon>Embryophyta</taxon>
        <taxon>Tracheophyta</taxon>
        <taxon>Spermatophyta</taxon>
        <taxon>Magnoliopsida</taxon>
        <taxon>eudicotyledons</taxon>
        <taxon>Gunneridae</taxon>
        <taxon>Pentapetalae</taxon>
        <taxon>asterids</taxon>
        <taxon>campanulids</taxon>
        <taxon>Asterales</taxon>
        <taxon>Asteraceae</taxon>
        <taxon>Cichorioideae</taxon>
        <taxon>Cichorieae</taxon>
        <taxon>Cichoriinae</taxon>
        <taxon>Cichorium</taxon>
    </lineage>
</organism>
<keyword evidence="2" id="KW-1185">Reference proteome</keyword>
<reference evidence="2" key="1">
    <citation type="journal article" date="2022" name="Mol. Ecol. Resour.">
        <title>The genomes of chicory, endive, great burdock and yacon provide insights into Asteraceae palaeo-polyploidization history and plant inulin production.</title>
        <authorList>
            <person name="Fan W."/>
            <person name="Wang S."/>
            <person name="Wang H."/>
            <person name="Wang A."/>
            <person name="Jiang F."/>
            <person name="Liu H."/>
            <person name="Zhao H."/>
            <person name="Xu D."/>
            <person name="Zhang Y."/>
        </authorList>
    </citation>
    <scope>NUCLEOTIDE SEQUENCE [LARGE SCALE GENOMIC DNA]</scope>
    <source>
        <strain evidence="2">cv. Punajuju</strain>
    </source>
</reference>